<comment type="caution">
    <text evidence="8">The sequence shown here is derived from an EMBL/GenBank/DDBJ whole genome shotgun (WGS) entry which is preliminary data.</text>
</comment>
<evidence type="ECO:0000256" key="6">
    <source>
        <dbReference type="HAMAP-Rule" id="MF_01674"/>
    </source>
</evidence>
<reference evidence="8" key="1">
    <citation type="submission" date="2016-05" db="EMBL/GenBank/DDBJ databases">
        <title>Microbial consortia oxidize butane by reversing methanogenesis.</title>
        <authorList>
            <person name="Laso-Perez R."/>
            <person name="Richter M."/>
            <person name="Wegener G."/>
            <person name="Musat F."/>
        </authorList>
    </citation>
    <scope>NUCLEOTIDE SEQUENCE [LARGE SCALE GENOMIC DNA]</scope>
    <source>
        <strain evidence="8">BOX2</strain>
    </source>
</reference>
<dbReference type="InterPro" id="IPR041590">
    <property type="entry name" value="SepRS_C"/>
</dbReference>
<evidence type="ECO:0000259" key="7">
    <source>
        <dbReference type="PROSITE" id="PS50862"/>
    </source>
</evidence>
<dbReference type="SUPFAM" id="SSF55681">
    <property type="entry name" value="Class II aaRS and biotin synthetases"/>
    <property type="match status" value="1"/>
</dbReference>
<dbReference type="PATRIC" id="fig|1838285.3.peg.284"/>
<dbReference type="InterPro" id="IPR006195">
    <property type="entry name" value="aa-tRNA-synth_II"/>
</dbReference>
<keyword evidence="3 6" id="KW-0067">ATP-binding</keyword>
<dbReference type="Pfam" id="PF18006">
    <property type="entry name" value="SepRS_C"/>
    <property type="match status" value="1"/>
</dbReference>
<comment type="subunit">
    <text evidence="6">Homotetramer. Interacts with SepCysS.</text>
</comment>
<proteinExistence type="inferred from homology"/>
<keyword evidence="4 6" id="KW-0648">Protein biosynthesis</keyword>
<dbReference type="STRING" id="1838285.SCAL_000281"/>
<dbReference type="GO" id="GO:0005524">
    <property type="term" value="F:ATP binding"/>
    <property type="evidence" value="ECO:0007669"/>
    <property type="project" value="UniProtKB-UniRule"/>
</dbReference>
<sequence length="532" mass="61229">MRFDPERLKQSAWQEGKEYLDSAGINDRYPRRSMPSGRVHPVFETVHRLREAYLRLGFEEVMNPVIVEERDIYRQFGKEALVVLDRCFYLAGLPHPNIGISDEKIAEMRDILEKDLTEDDVEIVRRIFHAYKKGEVEGDDLVYEIASKINVPDYRVVSMLDTVFPEFKELKPEPTRETLRSHMTSGWFITLRSLIEKHPLPINLFSVDRCFRREQREDATRLKTYFSASCVMLDEEVTIDDGKMISEALLRQFGFSDFRFRLDEKRSKYYIPDTQIEVFAHHPELLGSSTKYADGWVEIATFGIYSPIALANYDIPYTVMNLGLGVERLAMILYGATDLRELTFPQFYADIKLSDFDIARMIRVRSVPLSREGEKLVDAIVGVCIDKGNEESPCEYPAWEGNFFGKTKTVKVVVVEPEENTRLCGPAFMNEIIVHDGNIYGIPRIDRWKKIFDEGVSTGIRFIDAFAAQAAAQIEQATLAGEEECEVRIRIVKTHGDINIEIDPVAMNFLTGRKKKIDLRGPVFTTVRSWVL</sequence>
<evidence type="ECO:0000313" key="8">
    <source>
        <dbReference type="EMBL" id="OFV68605.1"/>
    </source>
</evidence>
<dbReference type="AlphaFoldDB" id="A0A1F2PC36"/>
<dbReference type="GO" id="GO:0043816">
    <property type="term" value="F:phosphoserine-tRNA(Cys) ligase activity"/>
    <property type="evidence" value="ECO:0007669"/>
    <property type="project" value="UniProtKB-EC"/>
</dbReference>
<comment type="catalytic activity">
    <reaction evidence="6">
        <text>tRNA(Cys) + O-phospho-L-serine + ATP = O-phospho-L-seryl-tRNA(Cys) + AMP + diphosphate</text>
        <dbReference type="Rhea" id="RHEA:25678"/>
        <dbReference type="Rhea" id="RHEA-COMP:9661"/>
        <dbReference type="Rhea" id="RHEA-COMP:9719"/>
        <dbReference type="ChEBI" id="CHEBI:30616"/>
        <dbReference type="ChEBI" id="CHEBI:33019"/>
        <dbReference type="ChEBI" id="CHEBI:57524"/>
        <dbReference type="ChEBI" id="CHEBI:78442"/>
        <dbReference type="ChEBI" id="CHEBI:78551"/>
        <dbReference type="ChEBI" id="CHEBI:456215"/>
        <dbReference type="EC" id="6.1.1.27"/>
    </reaction>
</comment>
<keyword evidence="1 6" id="KW-0436">Ligase</keyword>
<dbReference type="GO" id="GO:0000049">
    <property type="term" value="F:tRNA binding"/>
    <property type="evidence" value="ECO:0007669"/>
    <property type="project" value="InterPro"/>
</dbReference>
<comment type="function">
    <text evidence="6">Catalyzes the attachment of O-phosphoserine (Sep) to tRNA(Cys).</text>
</comment>
<feature type="binding site" evidence="6">
    <location>
        <position position="321"/>
    </location>
    <ligand>
        <name>substrate</name>
    </ligand>
</feature>
<feature type="binding site" evidence="6">
    <location>
        <begin position="227"/>
        <end position="229"/>
    </location>
    <ligand>
        <name>substrate</name>
    </ligand>
</feature>
<dbReference type="InterPro" id="IPR002319">
    <property type="entry name" value="Phenylalanyl-tRNA_Synthase"/>
</dbReference>
<protein>
    <recommendedName>
        <fullName evidence="6">O-phosphoserine--tRNA(Cys) ligase</fullName>
        <shortName evidence="6">O-phosphoserine--tRNA ligase</shortName>
        <ecNumber evidence="6">6.1.1.27</ecNumber>
    </recommendedName>
    <alternativeName>
        <fullName evidence="6">Non-canonical O-phosphoseryl-tRNA(Cys) synthetase</fullName>
    </alternativeName>
    <alternativeName>
        <fullName evidence="6">O-phosphoseryl-tRNA(Cys) synthetase</fullName>
        <shortName evidence="6">SepRS</shortName>
    </alternativeName>
</protein>
<dbReference type="InterPro" id="IPR045864">
    <property type="entry name" value="aa-tRNA-synth_II/BPL/LPL"/>
</dbReference>
<feature type="binding site" evidence="6">
    <location>
        <begin position="182"/>
        <end position="184"/>
    </location>
    <ligand>
        <name>substrate</name>
    </ligand>
</feature>
<evidence type="ECO:0000256" key="2">
    <source>
        <dbReference type="ARBA" id="ARBA00022741"/>
    </source>
</evidence>
<evidence type="ECO:0000256" key="3">
    <source>
        <dbReference type="ARBA" id="ARBA00022840"/>
    </source>
</evidence>
<dbReference type="Pfam" id="PF01409">
    <property type="entry name" value="tRNA-synt_2d"/>
    <property type="match status" value="1"/>
</dbReference>
<feature type="binding site" evidence="6">
    <location>
        <begin position="269"/>
        <end position="270"/>
    </location>
    <ligand>
        <name>substrate</name>
    </ligand>
</feature>
<organism evidence="8 9">
    <name type="scientific">Candidatus Syntropharchaeum caldarium</name>
    <dbReference type="NCBI Taxonomy" id="1838285"/>
    <lineage>
        <taxon>Archaea</taxon>
        <taxon>Methanobacteriati</taxon>
        <taxon>Methanobacteriota</taxon>
        <taxon>Stenosarchaea group</taxon>
        <taxon>Methanomicrobia</taxon>
        <taxon>Methanosarcinales</taxon>
        <taxon>ANME-2 cluster</taxon>
        <taxon>Candidatus Syntropharchaeum</taxon>
    </lineage>
</organism>
<dbReference type="InterPro" id="IPR005246">
    <property type="entry name" value="O-Pseryl-tRNA(Cys)_ligase"/>
</dbReference>
<name>A0A1F2PC36_9EURY</name>
<dbReference type="GO" id="GO:0006412">
    <property type="term" value="P:translation"/>
    <property type="evidence" value="ECO:0007669"/>
    <property type="project" value="UniProtKB-KW"/>
</dbReference>
<dbReference type="NCBIfam" id="TIGR00470">
    <property type="entry name" value="sepS"/>
    <property type="match status" value="1"/>
</dbReference>
<feature type="domain" description="Aminoacyl-transfer RNA synthetases class-II family profile" evidence="7">
    <location>
        <begin position="124"/>
        <end position="345"/>
    </location>
</feature>
<dbReference type="EMBL" id="LYOS01000001">
    <property type="protein sequence ID" value="OFV68605.1"/>
    <property type="molecule type" value="Genomic_DNA"/>
</dbReference>
<dbReference type="PROSITE" id="PS50862">
    <property type="entry name" value="AA_TRNA_LIGASE_II"/>
    <property type="match status" value="1"/>
</dbReference>
<gene>
    <name evidence="6" type="primary">sepS</name>
    <name evidence="8" type="ORF">SCAL_000281</name>
</gene>
<evidence type="ECO:0000256" key="4">
    <source>
        <dbReference type="ARBA" id="ARBA00022917"/>
    </source>
</evidence>
<dbReference type="Gene3D" id="3.30.930.10">
    <property type="entry name" value="Bira Bifunctional Protein, Domain 2"/>
    <property type="match status" value="1"/>
</dbReference>
<evidence type="ECO:0000256" key="1">
    <source>
        <dbReference type="ARBA" id="ARBA00022598"/>
    </source>
</evidence>
<dbReference type="GO" id="GO:0043039">
    <property type="term" value="P:tRNA aminoacylation"/>
    <property type="evidence" value="ECO:0007669"/>
    <property type="project" value="UniProtKB-UniRule"/>
</dbReference>
<evidence type="ECO:0000313" key="9">
    <source>
        <dbReference type="Proteomes" id="UP000186940"/>
    </source>
</evidence>
<comment type="similarity">
    <text evidence="6">Belongs to the class-II aminoacyl-tRNA synthetase family. O-phosphoseryl-tRNA(Cys) synthetase subfamily.</text>
</comment>
<keyword evidence="5 6" id="KW-0030">Aminoacyl-tRNA synthetase</keyword>
<keyword evidence="9" id="KW-1185">Reference proteome</keyword>
<keyword evidence="2 6" id="KW-0547">Nucleotide-binding</keyword>
<evidence type="ECO:0000256" key="5">
    <source>
        <dbReference type="ARBA" id="ARBA00023146"/>
    </source>
</evidence>
<dbReference type="Proteomes" id="UP000186940">
    <property type="component" value="Unassembled WGS sequence"/>
</dbReference>
<dbReference type="HAMAP" id="MF_01674">
    <property type="entry name" value="Sep_tRNA_synth"/>
    <property type="match status" value="1"/>
</dbReference>
<dbReference type="EC" id="6.1.1.27" evidence="6"/>
<accession>A0A1F2PC36</accession>